<evidence type="ECO:0000313" key="1">
    <source>
        <dbReference type="EMBL" id="PIO12598.1"/>
    </source>
</evidence>
<organism evidence="1 2">
    <name type="scientific">Aquarana catesbeiana</name>
    <name type="common">American bullfrog</name>
    <name type="synonym">Rana catesbeiana</name>
    <dbReference type="NCBI Taxonomy" id="8400"/>
    <lineage>
        <taxon>Eukaryota</taxon>
        <taxon>Metazoa</taxon>
        <taxon>Chordata</taxon>
        <taxon>Craniata</taxon>
        <taxon>Vertebrata</taxon>
        <taxon>Euteleostomi</taxon>
        <taxon>Amphibia</taxon>
        <taxon>Batrachia</taxon>
        <taxon>Anura</taxon>
        <taxon>Neobatrachia</taxon>
        <taxon>Ranoidea</taxon>
        <taxon>Ranidae</taxon>
        <taxon>Aquarana</taxon>
    </lineage>
</organism>
<gene>
    <name evidence="1" type="ORF">AB205_0087390</name>
</gene>
<accession>A0A2G9QAH5</accession>
<name>A0A2G9QAH5_AQUCT</name>
<keyword evidence="2" id="KW-1185">Reference proteome</keyword>
<dbReference type="Proteomes" id="UP000228934">
    <property type="component" value="Unassembled WGS sequence"/>
</dbReference>
<dbReference type="OrthoDB" id="9903203at2759"/>
<dbReference type="InterPro" id="IPR027417">
    <property type="entry name" value="P-loop_NTPase"/>
</dbReference>
<dbReference type="EMBL" id="KZ060235">
    <property type="protein sequence ID" value="PIO12598.1"/>
    <property type="molecule type" value="Genomic_DNA"/>
</dbReference>
<protein>
    <submittedName>
        <fullName evidence="1">Uncharacterized protein</fullName>
    </submittedName>
</protein>
<proteinExistence type="predicted"/>
<feature type="non-terminal residue" evidence="1">
    <location>
        <position position="167"/>
    </location>
</feature>
<dbReference type="SUPFAM" id="SSF52540">
    <property type="entry name" value="P-loop containing nucleoside triphosphate hydrolases"/>
    <property type="match status" value="1"/>
</dbReference>
<evidence type="ECO:0000313" key="2">
    <source>
        <dbReference type="Proteomes" id="UP000228934"/>
    </source>
</evidence>
<dbReference type="CDD" id="cd00882">
    <property type="entry name" value="Ras_like_GTPase"/>
    <property type="match status" value="1"/>
</dbReference>
<dbReference type="Gene3D" id="3.40.50.300">
    <property type="entry name" value="P-loop containing nucleotide triphosphate hydrolases"/>
    <property type="match status" value="1"/>
</dbReference>
<sequence length="167" mass="18297">MCILGPGLAMWHVGKAGVVSVGHCGLVGGNLFSFRRSSKLQNKTGLKTVLFRIFSQSAEMQDLVNLREKVLSYSLESSEMENLGYNRILLQVCGQAGHGKSSFINSLRYALLGGKFEVKASEASATESHGGHTSQRKSYLLTDVITLVDNRGFGKADNYEKEEVYTQ</sequence>
<dbReference type="AlphaFoldDB" id="A0A2G9QAH5"/>
<reference evidence="2" key="1">
    <citation type="journal article" date="2017" name="Nat. Commun.">
        <title>The North American bullfrog draft genome provides insight into hormonal regulation of long noncoding RNA.</title>
        <authorList>
            <person name="Hammond S.A."/>
            <person name="Warren R.L."/>
            <person name="Vandervalk B.P."/>
            <person name="Kucuk E."/>
            <person name="Khan H."/>
            <person name="Gibb E.A."/>
            <person name="Pandoh P."/>
            <person name="Kirk H."/>
            <person name="Zhao Y."/>
            <person name="Jones M."/>
            <person name="Mungall A.J."/>
            <person name="Coope R."/>
            <person name="Pleasance S."/>
            <person name="Moore R.A."/>
            <person name="Holt R.A."/>
            <person name="Round J.M."/>
            <person name="Ohora S."/>
            <person name="Walle B.V."/>
            <person name="Veldhoen N."/>
            <person name="Helbing C.C."/>
            <person name="Birol I."/>
        </authorList>
    </citation>
    <scope>NUCLEOTIDE SEQUENCE [LARGE SCALE GENOMIC DNA]</scope>
</reference>